<dbReference type="STRING" id="1330018.A0A167HZH2"/>
<feature type="region of interest" description="Disordered" evidence="5">
    <location>
        <begin position="1"/>
        <end position="24"/>
    </location>
</feature>
<organism evidence="6 7">
    <name type="scientific">Calocera viscosa (strain TUFC12733)</name>
    <dbReference type="NCBI Taxonomy" id="1330018"/>
    <lineage>
        <taxon>Eukaryota</taxon>
        <taxon>Fungi</taxon>
        <taxon>Dikarya</taxon>
        <taxon>Basidiomycota</taxon>
        <taxon>Agaricomycotina</taxon>
        <taxon>Dacrymycetes</taxon>
        <taxon>Dacrymycetales</taxon>
        <taxon>Dacrymycetaceae</taxon>
        <taxon>Calocera</taxon>
    </lineage>
</organism>
<protein>
    <submittedName>
        <fullName evidence="6">Rho GDP-dissociation inhibitor</fullName>
    </submittedName>
</protein>
<reference evidence="6 7" key="1">
    <citation type="journal article" date="2016" name="Mol. Biol. Evol.">
        <title>Comparative Genomics of Early-Diverging Mushroom-Forming Fungi Provides Insights into the Origins of Lignocellulose Decay Capabilities.</title>
        <authorList>
            <person name="Nagy L.G."/>
            <person name="Riley R."/>
            <person name="Tritt A."/>
            <person name="Adam C."/>
            <person name="Daum C."/>
            <person name="Floudas D."/>
            <person name="Sun H."/>
            <person name="Yadav J.S."/>
            <person name="Pangilinan J."/>
            <person name="Larsson K.H."/>
            <person name="Matsuura K."/>
            <person name="Barry K."/>
            <person name="Labutti K."/>
            <person name="Kuo R."/>
            <person name="Ohm R.A."/>
            <person name="Bhattacharya S.S."/>
            <person name="Shirouzu T."/>
            <person name="Yoshinaga Y."/>
            <person name="Martin F.M."/>
            <person name="Grigoriev I.V."/>
            <person name="Hibbett D.S."/>
        </authorList>
    </citation>
    <scope>NUCLEOTIDE SEQUENCE [LARGE SCALE GENOMIC DNA]</scope>
    <source>
        <strain evidence="6 7">TUFC12733</strain>
    </source>
</reference>
<keyword evidence="3" id="KW-0343">GTPase activation</keyword>
<dbReference type="AlphaFoldDB" id="A0A167HZH2"/>
<dbReference type="FunFam" id="2.70.50.30:FF:000004">
    <property type="entry name" value="Rho GDP-dissociation inhibitor 1"/>
    <property type="match status" value="1"/>
</dbReference>
<evidence type="ECO:0000256" key="3">
    <source>
        <dbReference type="ARBA" id="ARBA00022468"/>
    </source>
</evidence>
<dbReference type="GO" id="GO:0005094">
    <property type="term" value="F:Rho GDP-dissociation inhibitor activity"/>
    <property type="evidence" value="ECO:0007669"/>
    <property type="project" value="InterPro"/>
</dbReference>
<comment type="similarity">
    <text evidence="2">Belongs to the Rho GDI family.</text>
</comment>
<dbReference type="InterPro" id="IPR000406">
    <property type="entry name" value="Rho_GDI"/>
</dbReference>
<dbReference type="Gene3D" id="2.70.50.30">
    <property type="entry name" value="Coagulation Factor XIII, subunit A, domain 1"/>
    <property type="match status" value="1"/>
</dbReference>
<dbReference type="PRINTS" id="PR00492">
    <property type="entry name" value="RHOGDI"/>
</dbReference>
<name>A0A167HZH2_CALVF</name>
<dbReference type="InterPro" id="IPR024792">
    <property type="entry name" value="RhoGDI_dom_sf"/>
</dbReference>
<evidence type="ECO:0000313" key="6">
    <source>
        <dbReference type="EMBL" id="KZO92143.1"/>
    </source>
</evidence>
<evidence type="ECO:0000256" key="1">
    <source>
        <dbReference type="ARBA" id="ARBA00004496"/>
    </source>
</evidence>
<comment type="subcellular location">
    <subcellularLocation>
        <location evidence="1">Cytoplasm</location>
    </subcellularLocation>
</comment>
<accession>A0A167HZH2</accession>
<sequence length="195" mass="21657">MSAEEHHDDADLQPTFAEGYKPGEKKTLDAYRELDKEDESLARWKASLGIANNMPTEASGPKVTVLSLTLTSPTLDTPIIMSLADHTDFKTNPVTIKEGVDYSVTITFKVNHGLITGLRFMQVVKRGPLTVDKMDAMIGSYTATETPYTKQLASEQAPKGVVARSGTYHARSRVVDDDKEVFADFRWIFTIGKDW</sequence>
<dbReference type="EMBL" id="KV417313">
    <property type="protein sequence ID" value="KZO92143.1"/>
    <property type="molecule type" value="Genomic_DNA"/>
</dbReference>
<dbReference type="PANTHER" id="PTHR10980">
    <property type="entry name" value="RHO GDP-DISSOCIATION INHIBITOR"/>
    <property type="match status" value="1"/>
</dbReference>
<gene>
    <name evidence="6" type="ORF">CALVIDRAFT_541156</name>
</gene>
<dbReference type="OrthoDB" id="1683373at2759"/>
<keyword evidence="4" id="KW-0963">Cytoplasm</keyword>
<evidence type="ECO:0000313" key="7">
    <source>
        <dbReference type="Proteomes" id="UP000076738"/>
    </source>
</evidence>
<dbReference type="GO" id="GO:0016020">
    <property type="term" value="C:membrane"/>
    <property type="evidence" value="ECO:0007669"/>
    <property type="project" value="TreeGrafter"/>
</dbReference>
<evidence type="ECO:0000256" key="2">
    <source>
        <dbReference type="ARBA" id="ARBA00009758"/>
    </source>
</evidence>
<dbReference type="GO" id="GO:0007266">
    <property type="term" value="P:Rho protein signal transduction"/>
    <property type="evidence" value="ECO:0007669"/>
    <property type="project" value="InterPro"/>
</dbReference>
<dbReference type="PANTHER" id="PTHR10980:SF3">
    <property type="entry name" value="LD16419P"/>
    <property type="match status" value="1"/>
</dbReference>
<keyword evidence="7" id="KW-1185">Reference proteome</keyword>
<evidence type="ECO:0000256" key="4">
    <source>
        <dbReference type="ARBA" id="ARBA00022490"/>
    </source>
</evidence>
<evidence type="ECO:0000256" key="5">
    <source>
        <dbReference type="SAM" id="MobiDB-lite"/>
    </source>
</evidence>
<dbReference type="GO" id="GO:0005829">
    <property type="term" value="C:cytosol"/>
    <property type="evidence" value="ECO:0007669"/>
    <property type="project" value="TreeGrafter"/>
</dbReference>
<dbReference type="InterPro" id="IPR014756">
    <property type="entry name" value="Ig_E-set"/>
</dbReference>
<dbReference type="SUPFAM" id="SSF81296">
    <property type="entry name" value="E set domains"/>
    <property type="match status" value="1"/>
</dbReference>
<dbReference type="GO" id="GO:0005096">
    <property type="term" value="F:GTPase activator activity"/>
    <property type="evidence" value="ECO:0007669"/>
    <property type="project" value="UniProtKB-KW"/>
</dbReference>
<feature type="compositionally biased region" description="Basic and acidic residues" evidence="5">
    <location>
        <begin position="1"/>
        <end position="10"/>
    </location>
</feature>
<proteinExistence type="inferred from homology"/>
<dbReference type="Pfam" id="PF02115">
    <property type="entry name" value="Rho_GDI"/>
    <property type="match status" value="1"/>
</dbReference>
<dbReference type="Proteomes" id="UP000076738">
    <property type="component" value="Unassembled WGS sequence"/>
</dbReference>